<name>A0A9P5XBU9_9AGAR</name>
<evidence type="ECO:0000313" key="2">
    <source>
        <dbReference type="Proteomes" id="UP000807342"/>
    </source>
</evidence>
<dbReference type="AlphaFoldDB" id="A0A9P5XBU9"/>
<accession>A0A9P5XBU9</accession>
<keyword evidence="2" id="KW-1185">Reference proteome</keyword>
<protein>
    <submittedName>
        <fullName evidence="1">Uncharacterized protein</fullName>
    </submittedName>
</protein>
<reference evidence="1" key="1">
    <citation type="submission" date="2020-11" db="EMBL/GenBank/DDBJ databases">
        <authorList>
            <consortium name="DOE Joint Genome Institute"/>
            <person name="Ahrendt S."/>
            <person name="Riley R."/>
            <person name="Andreopoulos W."/>
            <person name="Labutti K."/>
            <person name="Pangilinan J."/>
            <person name="Ruiz-Duenas F.J."/>
            <person name="Barrasa J.M."/>
            <person name="Sanchez-Garcia M."/>
            <person name="Camarero S."/>
            <person name="Miyauchi S."/>
            <person name="Serrano A."/>
            <person name="Linde D."/>
            <person name="Babiker R."/>
            <person name="Drula E."/>
            <person name="Ayuso-Fernandez I."/>
            <person name="Pacheco R."/>
            <person name="Padilla G."/>
            <person name="Ferreira P."/>
            <person name="Barriuso J."/>
            <person name="Kellner H."/>
            <person name="Castanera R."/>
            <person name="Alfaro M."/>
            <person name="Ramirez L."/>
            <person name="Pisabarro A.G."/>
            <person name="Kuo A."/>
            <person name="Tritt A."/>
            <person name="Lipzen A."/>
            <person name="He G."/>
            <person name="Yan M."/>
            <person name="Ng V."/>
            <person name="Cullen D."/>
            <person name="Martin F."/>
            <person name="Rosso M.-N."/>
            <person name="Henrissat B."/>
            <person name="Hibbett D."/>
            <person name="Martinez A.T."/>
            <person name="Grigoriev I.V."/>
        </authorList>
    </citation>
    <scope>NUCLEOTIDE SEQUENCE</scope>
    <source>
        <strain evidence="1">MF-IS2</strain>
    </source>
</reference>
<dbReference type="EMBL" id="MU151199">
    <property type="protein sequence ID" value="KAF9447434.1"/>
    <property type="molecule type" value="Genomic_DNA"/>
</dbReference>
<feature type="non-terminal residue" evidence="1">
    <location>
        <position position="86"/>
    </location>
</feature>
<feature type="non-terminal residue" evidence="1">
    <location>
        <position position="1"/>
    </location>
</feature>
<proteinExistence type="predicted"/>
<dbReference type="OrthoDB" id="3042917at2759"/>
<gene>
    <name evidence="1" type="ORF">P691DRAFT_609894</name>
</gene>
<evidence type="ECO:0000313" key="1">
    <source>
        <dbReference type="EMBL" id="KAF9447434.1"/>
    </source>
</evidence>
<comment type="caution">
    <text evidence="1">The sequence shown here is derived from an EMBL/GenBank/DDBJ whole genome shotgun (WGS) entry which is preliminary data.</text>
</comment>
<dbReference type="Proteomes" id="UP000807342">
    <property type="component" value="Unassembled WGS sequence"/>
</dbReference>
<sequence length="86" mass="9666">TQKRLSPWQARWLEDISNFNFDIVYIPGNTNVVADALSRMYSDEPRGTVWAASEYVTAEEENTPSKILLDLVTSPLYTDKALALSA</sequence>
<organism evidence="1 2">
    <name type="scientific">Macrolepiota fuliginosa MF-IS2</name>
    <dbReference type="NCBI Taxonomy" id="1400762"/>
    <lineage>
        <taxon>Eukaryota</taxon>
        <taxon>Fungi</taxon>
        <taxon>Dikarya</taxon>
        <taxon>Basidiomycota</taxon>
        <taxon>Agaricomycotina</taxon>
        <taxon>Agaricomycetes</taxon>
        <taxon>Agaricomycetidae</taxon>
        <taxon>Agaricales</taxon>
        <taxon>Agaricineae</taxon>
        <taxon>Agaricaceae</taxon>
        <taxon>Macrolepiota</taxon>
    </lineage>
</organism>